<comment type="caution">
    <text evidence="1">The sequence shown here is derived from an EMBL/GenBank/DDBJ whole genome shotgun (WGS) entry which is preliminary data.</text>
</comment>
<accession>A0A821BZ68</accession>
<sequence>MMNKKTTVFLKTSFSSRSSVELTSMIYLCRFRQRNRLIEIPITSEYYHQQNGISHQNLKYLIIQEFQLQQIIKTTLVIQIWNEQYQEYIDIESFKRIPFEGRLQVLL</sequence>
<evidence type="ECO:0000313" key="2">
    <source>
        <dbReference type="Proteomes" id="UP000663862"/>
    </source>
</evidence>
<dbReference type="EMBL" id="CAJOBQ010003246">
    <property type="protein sequence ID" value="CAF4599628.1"/>
    <property type="molecule type" value="Genomic_DNA"/>
</dbReference>
<feature type="non-terminal residue" evidence="1">
    <location>
        <position position="1"/>
    </location>
</feature>
<gene>
    <name evidence="1" type="ORF">TSG867_LOCUS27738</name>
</gene>
<dbReference type="Proteomes" id="UP000663862">
    <property type="component" value="Unassembled WGS sequence"/>
</dbReference>
<name>A0A821BZ68_9BILA</name>
<proteinExistence type="predicted"/>
<reference evidence="1" key="1">
    <citation type="submission" date="2021-02" db="EMBL/GenBank/DDBJ databases">
        <authorList>
            <person name="Nowell W R."/>
        </authorList>
    </citation>
    <scope>NUCLEOTIDE SEQUENCE</scope>
</reference>
<protein>
    <submittedName>
        <fullName evidence="1">Uncharacterized protein</fullName>
    </submittedName>
</protein>
<organism evidence="1 2">
    <name type="scientific">Rotaria socialis</name>
    <dbReference type="NCBI Taxonomy" id="392032"/>
    <lineage>
        <taxon>Eukaryota</taxon>
        <taxon>Metazoa</taxon>
        <taxon>Spiralia</taxon>
        <taxon>Gnathifera</taxon>
        <taxon>Rotifera</taxon>
        <taxon>Eurotatoria</taxon>
        <taxon>Bdelloidea</taxon>
        <taxon>Philodinida</taxon>
        <taxon>Philodinidae</taxon>
        <taxon>Rotaria</taxon>
    </lineage>
</organism>
<dbReference type="AlphaFoldDB" id="A0A821BZ68"/>
<evidence type="ECO:0000313" key="1">
    <source>
        <dbReference type="EMBL" id="CAF4599628.1"/>
    </source>
</evidence>